<sequence length="139" mass="15234">MNCARLVAADRTKTKKQSIFIGWTRSYLILYSTPTLCNVLEILTLHVSNINGYSRPLLFTYIAIQSGFSFAKILSTKPIFTVFYFPSLLINHPTALAFELLPPAPAPTSDGMGFSGPRSCLCANAAGSGPYLHHSLTYL</sequence>
<dbReference type="AlphaFoldDB" id="A0AAQ3S2S2"/>
<proteinExistence type="predicted"/>
<dbReference type="EMBL" id="CP144697">
    <property type="protein sequence ID" value="WVZ13564.1"/>
    <property type="molecule type" value="Genomic_DNA"/>
</dbReference>
<keyword evidence="2" id="KW-1185">Reference proteome</keyword>
<organism evidence="1 2">
    <name type="scientific">Vigna mungo</name>
    <name type="common">Black gram</name>
    <name type="synonym">Phaseolus mungo</name>
    <dbReference type="NCBI Taxonomy" id="3915"/>
    <lineage>
        <taxon>Eukaryota</taxon>
        <taxon>Viridiplantae</taxon>
        <taxon>Streptophyta</taxon>
        <taxon>Embryophyta</taxon>
        <taxon>Tracheophyta</taxon>
        <taxon>Spermatophyta</taxon>
        <taxon>Magnoliopsida</taxon>
        <taxon>eudicotyledons</taxon>
        <taxon>Gunneridae</taxon>
        <taxon>Pentapetalae</taxon>
        <taxon>rosids</taxon>
        <taxon>fabids</taxon>
        <taxon>Fabales</taxon>
        <taxon>Fabaceae</taxon>
        <taxon>Papilionoideae</taxon>
        <taxon>50 kb inversion clade</taxon>
        <taxon>NPAAA clade</taxon>
        <taxon>indigoferoid/millettioid clade</taxon>
        <taxon>Phaseoleae</taxon>
        <taxon>Vigna</taxon>
    </lineage>
</organism>
<evidence type="ECO:0000313" key="1">
    <source>
        <dbReference type="EMBL" id="WVZ13564.1"/>
    </source>
</evidence>
<evidence type="ECO:0000313" key="2">
    <source>
        <dbReference type="Proteomes" id="UP001374535"/>
    </source>
</evidence>
<accession>A0AAQ3S2S2</accession>
<feature type="non-terminal residue" evidence="1">
    <location>
        <position position="1"/>
    </location>
</feature>
<dbReference type="Proteomes" id="UP001374535">
    <property type="component" value="Chromosome 4"/>
</dbReference>
<protein>
    <submittedName>
        <fullName evidence="1">Uncharacterized protein</fullName>
    </submittedName>
</protein>
<reference evidence="1 2" key="1">
    <citation type="journal article" date="2023" name="Life. Sci Alliance">
        <title>Evolutionary insights into 3D genome organization and epigenetic landscape of Vigna mungo.</title>
        <authorList>
            <person name="Junaid A."/>
            <person name="Singh B."/>
            <person name="Bhatia S."/>
        </authorList>
    </citation>
    <scope>NUCLEOTIDE SEQUENCE [LARGE SCALE GENOMIC DNA]</scope>
    <source>
        <strain evidence="1">Urdbean</strain>
    </source>
</reference>
<name>A0AAQ3S2S2_VIGMU</name>
<gene>
    <name evidence="1" type="ORF">V8G54_011130</name>
</gene>